<accession>A0A919EMJ0</accession>
<dbReference type="EMBL" id="BNCK01000007">
    <property type="protein sequence ID" value="GHF99288.1"/>
    <property type="molecule type" value="Genomic_DNA"/>
</dbReference>
<dbReference type="PANTHER" id="PTHR10704:SF44">
    <property type="entry name" value="LD35051P-RELATED"/>
    <property type="match status" value="1"/>
</dbReference>
<evidence type="ECO:0000313" key="2">
    <source>
        <dbReference type="Proteomes" id="UP000623842"/>
    </source>
</evidence>
<organism evidence="1 2">
    <name type="scientific">Thalassotalea marina</name>
    <dbReference type="NCBI Taxonomy" id="1673741"/>
    <lineage>
        <taxon>Bacteria</taxon>
        <taxon>Pseudomonadati</taxon>
        <taxon>Pseudomonadota</taxon>
        <taxon>Gammaproteobacteria</taxon>
        <taxon>Alteromonadales</taxon>
        <taxon>Colwelliaceae</taxon>
        <taxon>Thalassotalea</taxon>
    </lineage>
</organism>
<evidence type="ECO:0000313" key="1">
    <source>
        <dbReference type="EMBL" id="GHF99288.1"/>
    </source>
</evidence>
<dbReference type="SUPFAM" id="SSF52540">
    <property type="entry name" value="P-loop containing nucleoside triphosphate hydrolases"/>
    <property type="match status" value="1"/>
</dbReference>
<dbReference type="PANTHER" id="PTHR10704">
    <property type="entry name" value="CARBOHYDRATE SULFOTRANSFERASE"/>
    <property type="match status" value="1"/>
</dbReference>
<name>A0A919EMJ0_9GAMM</name>
<dbReference type="Pfam" id="PF13469">
    <property type="entry name" value="Sulfotransfer_3"/>
    <property type="match status" value="1"/>
</dbReference>
<evidence type="ECO:0008006" key="3">
    <source>
        <dbReference type="Google" id="ProtNLM"/>
    </source>
</evidence>
<dbReference type="Proteomes" id="UP000623842">
    <property type="component" value="Unassembled WGS sequence"/>
</dbReference>
<gene>
    <name evidence="1" type="ORF">GCM10017161_29620</name>
</gene>
<protein>
    <recommendedName>
        <fullName evidence="3">Sulfotransferase</fullName>
    </recommendedName>
</protein>
<dbReference type="GO" id="GO:0006044">
    <property type="term" value="P:N-acetylglucosamine metabolic process"/>
    <property type="evidence" value="ECO:0007669"/>
    <property type="project" value="TreeGrafter"/>
</dbReference>
<comment type="caution">
    <text evidence="1">The sequence shown here is derived from an EMBL/GenBank/DDBJ whole genome shotgun (WGS) entry which is preliminary data.</text>
</comment>
<dbReference type="GO" id="GO:0006790">
    <property type="term" value="P:sulfur compound metabolic process"/>
    <property type="evidence" value="ECO:0007669"/>
    <property type="project" value="TreeGrafter"/>
</dbReference>
<dbReference type="AlphaFoldDB" id="A0A919EMJ0"/>
<dbReference type="GO" id="GO:0001517">
    <property type="term" value="F:N-acetylglucosamine 6-O-sulfotransferase activity"/>
    <property type="evidence" value="ECO:0007669"/>
    <property type="project" value="TreeGrafter"/>
</dbReference>
<dbReference type="RefSeq" id="WP_189772144.1">
    <property type="nucleotide sequence ID" value="NZ_BNCK01000007.1"/>
</dbReference>
<dbReference type="Gene3D" id="3.40.50.300">
    <property type="entry name" value="P-loop containing nucleotide triphosphate hydrolases"/>
    <property type="match status" value="1"/>
</dbReference>
<keyword evidence="2" id="KW-1185">Reference proteome</keyword>
<sequence length="318" mass="36507">MSSPLMCLGMPRSGTTWVAKIIDSHPDVFYNHEPDSVFCSRLSEVKLLTTEIKNNDIEAVSSLVRGLPYTHEKCLGKRPFFNKNYRSFIAEKLFQLSIISTKATGANLIIPQDKYRQNDRVKQMFKSIESMGRLNLFLHAVDDLKILFIVRSVFGQINSVIKGSSAGEFCDNQMNHVAQQELKRFYDIHGENNHHELEKVLNYSPVEQLAYKWLVYNEKALIDAEAFKERVKVISYDKLCDQPLEGAKEIFKFFDLSFDQQSADFIKESTSSHSDTFYSVNKDPKKAKASWKKNLNDEQVELILEVVKGSRAQAVMQQ</sequence>
<dbReference type="InterPro" id="IPR051135">
    <property type="entry name" value="Gal/GlcNAc/GalNAc_ST"/>
</dbReference>
<dbReference type="InterPro" id="IPR027417">
    <property type="entry name" value="P-loop_NTPase"/>
</dbReference>
<reference evidence="1" key="1">
    <citation type="journal article" date="2014" name="Int. J. Syst. Evol. Microbiol.">
        <title>Complete genome sequence of Corynebacterium casei LMG S-19264T (=DSM 44701T), isolated from a smear-ripened cheese.</title>
        <authorList>
            <consortium name="US DOE Joint Genome Institute (JGI-PGF)"/>
            <person name="Walter F."/>
            <person name="Albersmeier A."/>
            <person name="Kalinowski J."/>
            <person name="Ruckert C."/>
        </authorList>
    </citation>
    <scope>NUCLEOTIDE SEQUENCE</scope>
    <source>
        <strain evidence="1">KCTC 42731</strain>
    </source>
</reference>
<proteinExistence type="predicted"/>
<reference evidence="1" key="2">
    <citation type="submission" date="2020-09" db="EMBL/GenBank/DDBJ databases">
        <authorList>
            <person name="Sun Q."/>
            <person name="Kim S."/>
        </authorList>
    </citation>
    <scope>NUCLEOTIDE SEQUENCE</scope>
    <source>
        <strain evidence="1">KCTC 42731</strain>
    </source>
</reference>